<organism evidence="2 3">
    <name type="scientific">Actinocorallia herbida</name>
    <dbReference type="NCBI Taxonomy" id="58109"/>
    <lineage>
        <taxon>Bacteria</taxon>
        <taxon>Bacillati</taxon>
        <taxon>Actinomycetota</taxon>
        <taxon>Actinomycetes</taxon>
        <taxon>Streptosporangiales</taxon>
        <taxon>Thermomonosporaceae</taxon>
        <taxon>Actinocorallia</taxon>
    </lineage>
</organism>
<protein>
    <submittedName>
        <fullName evidence="2">Quercetin dioxygenase-like cupin family protein</fullName>
    </submittedName>
</protein>
<name>A0A3N1CVU0_9ACTN</name>
<dbReference type="SUPFAM" id="SSF51182">
    <property type="entry name" value="RmlC-like cupins"/>
    <property type="match status" value="1"/>
</dbReference>
<dbReference type="Gene3D" id="2.60.120.10">
    <property type="entry name" value="Jelly Rolls"/>
    <property type="match status" value="1"/>
</dbReference>
<evidence type="ECO:0000313" key="3">
    <source>
        <dbReference type="Proteomes" id="UP000272400"/>
    </source>
</evidence>
<dbReference type="EMBL" id="RJKE01000001">
    <property type="protein sequence ID" value="ROO85386.1"/>
    <property type="molecule type" value="Genomic_DNA"/>
</dbReference>
<keyword evidence="2" id="KW-0223">Dioxygenase</keyword>
<gene>
    <name evidence="2" type="ORF">EDD29_2929</name>
</gene>
<keyword evidence="2" id="KW-0560">Oxidoreductase</keyword>
<evidence type="ECO:0000313" key="2">
    <source>
        <dbReference type="EMBL" id="ROO85386.1"/>
    </source>
</evidence>
<evidence type="ECO:0000259" key="1">
    <source>
        <dbReference type="Pfam" id="PF07883"/>
    </source>
</evidence>
<dbReference type="Proteomes" id="UP000272400">
    <property type="component" value="Unassembled WGS sequence"/>
</dbReference>
<dbReference type="InterPro" id="IPR011051">
    <property type="entry name" value="RmlC_Cupin_sf"/>
</dbReference>
<dbReference type="InterPro" id="IPR053146">
    <property type="entry name" value="QDO-like"/>
</dbReference>
<feature type="domain" description="Cupin type-2" evidence="1">
    <location>
        <begin position="53"/>
        <end position="120"/>
    </location>
</feature>
<dbReference type="RefSeq" id="WP_123664899.1">
    <property type="nucleotide sequence ID" value="NZ_RJKE01000001.1"/>
</dbReference>
<dbReference type="InterPro" id="IPR013096">
    <property type="entry name" value="Cupin_2"/>
</dbReference>
<sequence length="162" mass="17590">MSYPDALYLADKGEVSAVLRAATAAPDLSMFGMTDVHYLATGASTGGQYGLYRWEMSDGAPGPAAHFHKTISEAFYVLDGTVGIYDGETWHDAAPGEFVFVPPGGIHAFRNAQGPATMLILFAPGAPREAYFEDLADIITNGTELTPDEWTAFYNRHDQYML</sequence>
<dbReference type="PANTHER" id="PTHR36440">
    <property type="entry name" value="PUTATIVE (AFU_ORTHOLOGUE AFUA_8G07350)-RELATED"/>
    <property type="match status" value="1"/>
</dbReference>
<accession>A0A3N1CVU0</accession>
<proteinExistence type="predicted"/>
<dbReference type="PANTHER" id="PTHR36440:SF1">
    <property type="entry name" value="PUTATIVE (AFU_ORTHOLOGUE AFUA_8G07350)-RELATED"/>
    <property type="match status" value="1"/>
</dbReference>
<dbReference type="Pfam" id="PF07883">
    <property type="entry name" value="Cupin_2"/>
    <property type="match status" value="1"/>
</dbReference>
<dbReference type="OrthoDB" id="5243731at2"/>
<keyword evidence="3" id="KW-1185">Reference proteome</keyword>
<dbReference type="GO" id="GO:0051213">
    <property type="term" value="F:dioxygenase activity"/>
    <property type="evidence" value="ECO:0007669"/>
    <property type="project" value="UniProtKB-KW"/>
</dbReference>
<dbReference type="InterPro" id="IPR014710">
    <property type="entry name" value="RmlC-like_jellyroll"/>
</dbReference>
<dbReference type="AlphaFoldDB" id="A0A3N1CVU0"/>
<reference evidence="2 3" key="1">
    <citation type="submission" date="2018-11" db="EMBL/GenBank/DDBJ databases">
        <title>Sequencing the genomes of 1000 actinobacteria strains.</title>
        <authorList>
            <person name="Klenk H.-P."/>
        </authorList>
    </citation>
    <scope>NUCLEOTIDE SEQUENCE [LARGE SCALE GENOMIC DNA]</scope>
    <source>
        <strain evidence="2 3">DSM 44254</strain>
    </source>
</reference>
<comment type="caution">
    <text evidence="2">The sequence shown here is derived from an EMBL/GenBank/DDBJ whole genome shotgun (WGS) entry which is preliminary data.</text>
</comment>